<dbReference type="HOGENOM" id="CLU_155352_0_0_1"/>
<evidence type="ECO:0000313" key="4">
    <source>
        <dbReference type="Proteomes" id="UP000002605"/>
    </source>
</evidence>
<dbReference type="InterPro" id="IPR023231">
    <property type="entry name" value="GSKIP_dom_sf"/>
</dbReference>
<accession>B9WH69</accession>
<dbReference type="SUPFAM" id="SSF103107">
    <property type="entry name" value="Hypothetical protein c14orf129, hspc210"/>
    <property type="match status" value="1"/>
</dbReference>
<dbReference type="OrthoDB" id="5804279at2759"/>
<evidence type="ECO:0000313" key="2">
    <source>
        <dbReference type="CGD" id="CAL0000170180"/>
    </source>
</evidence>
<dbReference type="Pfam" id="PF05303">
    <property type="entry name" value="GSKIP_dom"/>
    <property type="match status" value="1"/>
</dbReference>
<keyword evidence="4" id="KW-1185">Reference proteome</keyword>
<dbReference type="Gene3D" id="3.30.2280.10">
    <property type="entry name" value="Hypothetical protein (hspc210)"/>
    <property type="match status" value="1"/>
</dbReference>
<gene>
    <name evidence="2" type="ordered locus">Cd36_51280</name>
    <name evidence="3" type="ORF">CD36_51280</name>
</gene>
<dbReference type="RefSeq" id="XP_002420432.1">
    <property type="nucleotide sequence ID" value="XM_002420387.1"/>
</dbReference>
<dbReference type="InterPro" id="IPR007967">
    <property type="entry name" value="GSKIP_dom"/>
</dbReference>
<dbReference type="KEGG" id="cdu:CD36_51280"/>
<sequence>MEIQQQIEELTTIYHEYKSFFPKCELIVTPDIKSNSNSNYIQLITYEGRNIKVTVGFKGWYEITTTTTIRTIEKSFESFESFETFEALMQTISIDFQNRFGNELSNKLNQLLQQQQK</sequence>
<dbReference type="AlphaFoldDB" id="B9WH69"/>
<dbReference type="CGD" id="CAL0000170180">
    <property type="gene designation" value="Cd36_51280"/>
</dbReference>
<reference evidence="3 4" key="1">
    <citation type="journal article" date="2009" name="Genome Res.">
        <title>Comparative genomics of the fungal pathogens Candida dubliniensis and Candida albicans.</title>
        <authorList>
            <person name="Jackson A.P."/>
            <person name="Gamble J.A."/>
            <person name="Yeomans T."/>
            <person name="Moran G.P."/>
            <person name="Saunders D."/>
            <person name="Harris D."/>
            <person name="Aslett M."/>
            <person name="Barrell J.F."/>
            <person name="Butler G."/>
            <person name="Citiulo F."/>
            <person name="Coleman D.C."/>
            <person name="de Groot P.W.J."/>
            <person name="Goodwin T.J."/>
            <person name="Quail M.A."/>
            <person name="McQuillan J."/>
            <person name="Munro C.A."/>
            <person name="Pain A."/>
            <person name="Poulter R.T."/>
            <person name="Rajandream M.A."/>
            <person name="Renauld H."/>
            <person name="Spiering M.J."/>
            <person name="Tivey A."/>
            <person name="Gow N.A.R."/>
            <person name="Barrell B."/>
            <person name="Sullivan D.J."/>
            <person name="Berriman M."/>
        </authorList>
    </citation>
    <scope>NUCLEOTIDE SEQUENCE [LARGE SCALE GENOMIC DNA]</scope>
    <source>
        <strain evidence="4">CD36 / ATCC MYA-646 / CBS 7987 / NCPF 3949 / NRRL Y-17841</strain>
    </source>
</reference>
<dbReference type="GeneID" id="8048124"/>
<evidence type="ECO:0000259" key="1">
    <source>
        <dbReference type="Pfam" id="PF05303"/>
    </source>
</evidence>
<dbReference type="EMBL" id="FM992692">
    <property type="protein sequence ID" value="CAX41510.1"/>
    <property type="molecule type" value="Genomic_DNA"/>
</dbReference>
<dbReference type="Proteomes" id="UP000002605">
    <property type="component" value="Chromosome 5"/>
</dbReference>
<dbReference type="VEuPathDB" id="FungiDB:CD36_51280"/>
<feature type="domain" description="GSKIP" evidence="1">
    <location>
        <begin position="25"/>
        <end position="111"/>
    </location>
</feature>
<evidence type="ECO:0000313" key="3">
    <source>
        <dbReference type="EMBL" id="CAX41510.1"/>
    </source>
</evidence>
<organism evidence="3 4">
    <name type="scientific">Candida dubliniensis (strain CD36 / ATCC MYA-646 / CBS 7987 / NCPF 3949 / NRRL Y-17841)</name>
    <name type="common">Yeast</name>
    <dbReference type="NCBI Taxonomy" id="573826"/>
    <lineage>
        <taxon>Eukaryota</taxon>
        <taxon>Fungi</taxon>
        <taxon>Dikarya</taxon>
        <taxon>Ascomycota</taxon>
        <taxon>Saccharomycotina</taxon>
        <taxon>Pichiomycetes</taxon>
        <taxon>Debaryomycetaceae</taxon>
        <taxon>Candida/Lodderomyces clade</taxon>
        <taxon>Candida</taxon>
    </lineage>
</organism>
<protein>
    <recommendedName>
        <fullName evidence="1">GSKIP domain-containing protein</fullName>
    </recommendedName>
</protein>
<name>B9WH69_CANDC</name>
<dbReference type="eggNOG" id="ENOG502T9YZ">
    <property type="taxonomic scope" value="Eukaryota"/>
</dbReference>
<proteinExistence type="predicted"/>